<evidence type="ECO:0000313" key="2">
    <source>
        <dbReference type="Proteomes" id="UP000236291"/>
    </source>
</evidence>
<gene>
    <name evidence="1" type="ORF">L195_g036736</name>
</gene>
<dbReference type="Proteomes" id="UP000236291">
    <property type="component" value="Unassembled WGS sequence"/>
</dbReference>
<accession>A0A2K3LQ97</accession>
<proteinExistence type="predicted"/>
<organism evidence="1 2">
    <name type="scientific">Trifolium pratense</name>
    <name type="common">Red clover</name>
    <dbReference type="NCBI Taxonomy" id="57577"/>
    <lineage>
        <taxon>Eukaryota</taxon>
        <taxon>Viridiplantae</taxon>
        <taxon>Streptophyta</taxon>
        <taxon>Embryophyta</taxon>
        <taxon>Tracheophyta</taxon>
        <taxon>Spermatophyta</taxon>
        <taxon>Magnoliopsida</taxon>
        <taxon>eudicotyledons</taxon>
        <taxon>Gunneridae</taxon>
        <taxon>Pentapetalae</taxon>
        <taxon>rosids</taxon>
        <taxon>fabids</taxon>
        <taxon>Fabales</taxon>
        <taxon>Fabaceae</taxon>
        <taxon>Papilionoideae</taxon>
        <taxon>50 kb inversion clade</taxon>
        <taxon>NPAAA clade</taxon>
        <taxon>Hologalegina</taxon>
        <taxon>IRL clade</taxon>
        <taxon>Trifolieae</taxon>
        <taxon>Trifolium</taxon>
    </lineage>
</organism>
<dbReference type="AlphaFoldDB" id="A0A2K3LQ97"/>
<feature type="non-terminal residue" evidence="1">
    <location>
        <position position="1"/>
    </location>
</feature>
<dbReference type="EMBL" id="ASHM01038524">
    <property type="protein sequence ID" value="PNX80725.1"/>
    <property type="molecule type" value="Genomic_DNA"/>
</dbReference>
<name>A0A2K3LQ97_TRIPR</name>
<evidence type="ECO:0000313" key="1">
    <source>
        <dbReference type="EMBL" id="PNX80725.1"/>
    </source>
</evidence>
<reference evidence="1 2" key="2">
    <citation type="journal article" date="2017" name="Front. Plant Sci.">
        <title>Gene Classification and Mining of Molecular Markers Useful in Red Clover (Trifolium pratense) Breeding.</title>
        <authorList>
            <person name="Istvanek J."/>
            <person name="Dluhosova J."/>
            <person name="Dluhos P."/>
            <person name="Patkova L."/>
            <person name="Nedelnik J."/>
            <person name="Repkova J."/>
        </authorList>
    </citation>
    <scope>NUCLEOTIDE SEQUENCE [LARGE SCALE GENOMIC DNA]</scope>
    <source>
        <strain evidence="2">cv. Tatra</strain>
        <tissue evidence="1">Young leaves</tissue>
    </source>
</reference>
<protein>
    <submittedName>
        <fullName evidence="1">Uncharacterized protein</fullName>
    </submittedName>
</protein>
<comment type="caution">
    <text evidence="1">The sequence shown here is derived from an EMBL/GenBank/DDBJ whole genome shotgun (WGS) entry which is preliminary data.</text>
</comment>
<sequence>GRTLLAGQYVQYYPMGMAWYPCNSSAIGGLRSTKVTRHPFNIESEPDHIRV</sequence>
<reference evidence="1 2" key="1">
    <citation type="journal article" date="2014" name="Am. J. Bot.">
        <title>Genome assembly and annotation for red clover (Trifolium pratense; Fabaceae).</title>
        <authorList>
            <person name="Istvanek J."/>
            <person name="Jaros M."/>
            <person name="Krenek A."/>
            <person name="Repkova J."/>
        </authorList>
    </citation>
    <scope>NUCLEOTIDE SEQUENCE [LARGE SCALE GENOMIC DNA]</scope>
    <source>
        <strain evidence="2">cv. Tatra</strain>
        <tissue evidence="1">Young leaves</tissue>
    </source>
</reference>